<dbReference type="InterPro" id="IPR041555">
    <property type="entry name" value="MG3"/>
</dbReference>
<proteinExistence type="evidence at transcript level"/>
<evidence type="ECO:0000256" key="1">
    <source>
        <dbReference type="ARBA" id="ARBA00004613"/>
    </source>
</evidence>
<reference evidence="16" key="1">
    <citation type="journal article" date="2015" name="Dev. Comp. Immunol.">
        <title>Evolution of the complement system in protostomes revealed by de novo transcriptome analysis of six species of Arthropoda.</title>
        <authorList>
            <person name="Sekiguchi R."/>
            <person name="Nonaka M."/>
        </authorList>
    </citation>
    <scope>NUCLEOTIDE SEQUENCE</scope>
</reference>
<keyword evidence="4" id="KW-0646">Protease inhibitor</keyword>
<evidence type="ECO:0000259" key="13">
    <source>
        <dbReference type="SMART" id="SM01359"/>
    </source>
</evidence>
<dbReference type="SUPFAM" id="SSF49410">
    <property type="entry name" value="Alpha-macroglobulin receptor domain"/>
    <property type="match status" value="1"/>
</dbReference>
<evidence type="ECO:0000259" key="15">
    <source>
        <dbReference type="SMART" id="SM01361"/>
    </source>
</evidence>
<evidence type="ECO:0000256" key="10">
    <source>
        <dbReference type="ARBA" id="ARBA00063781"/>
    </source>
</evidence>
<dbReference type="PANTHER" id="PTHR11412">
    <property type="entry name" value="MACROGLOBULIN / COMPLEMENT"/>
    <property type="match status" value="1"/>
</dbReference>
<dbReference type="Gene3D" id="2.60.40.1930">
    <property type="match status" value="2"/>
</dbReference>
<evidence type="ECO:0000256" key="3">
    <source>
        <dbReference type="ARBA" id="ARBA00022525"/>
    </source>
</evidence>
<keyword evidence="6" id="KW-0722">Serine protease inhibitor</keyword>
<evidence type="ECO:0000256" key="8">
    <source>
        <dbReference type="ARBA" id="ARBA00023180"/>
    </source>
</evidence>
<keyword evidence="7" id="KW-1015">Disulfide bond</keyword>
<dbReference type="InterPro" id="IPR040839">
    <property type="entry name" value="MG4"/>
</dbReference>
<dbReference type="PANTHER" id="PTHR11412:SF171">
    <property type="entry name" value="PREGNANCY ZONE PROTEIN-LIKE PROTEIN"/>
    <property type="match status" value="1"/>
</dbReference>
<feature type="signal peptide" evidence="12">
    <location>
        <begin position="1"/>
        <end position="18"/>
    </location>
</feature>
<protein>
    <recommendedName>
        <fullName evidence="11">TEP1-F</fullName>
    </recommendedName>
</protein>
<dbReference type="SMART" id="SM01360">
    <property type="entry name" value="A2M"/>
    <property type="match status" value="1"/>
</dbReference>
<dbReference type="InterPro" id="IPR036595">
    <property type="entry name" value="A-macroglobulin_rcpt-bd_sf"/>
</dbReference>
<evidence type="ECO:0000256" key="11">
    <source>
        <dbReference type="ARBA" id="ARBA00078071"/>
    </source>
</evidence>
<dbReference type="InterPro" id="IPR041813">
    <property type="entry name" value="A2M_TED"/>
</dbReference>
<keyword evidence="3" id="KW-0964">Secreted</keyword>
<gene>
    <name evidence="16" type="primary">A2M</name>
</gene>
<dbReference type="PROSITE" id="PS00477">
    <property type="entry name" value="ALPHA_2_MACROGLOBULIN"/>
    <property type="match status" value="1"/>
</dbReference>
<dbReference type="EMBL" id="LC009014">
    <property type="protein sequence ID" value="BAR45593.1"/>
    <property type="molecule type" value="mRNA"/>
</dbReference>
<dbReference type="Gene3D" id="1.50.10.20">
    <property type="match status" value="1"/>
</dbReference>
<accession>A0A0E4B7W7</accession>
<dbReference type="Pfam" id="PF01835">
    <property type="entry name" value="MG2"/>
    <property type="match status" value="1"/>
</dbReference>
<dbReference type="Gene3D" id="2.60.40.690">
    <property type="entry name" value="Alpha-macroglobulin, receptor-binding domain"/>
    <property type="match status" value="1"/>
</dbReference>
<keyword evidence="5 12" id="KW-0732">Signal</keyword>
<dbReference type="SUPFAM" id="SSF48239">
    <property type="entry name" value="Terpenoid cyclases/Protein prenyltransferases"/>
    <property type="match status" value="1"/>
</dbReference>
<dbReference type="Pfam" id="PF17791">
    <property type="entry name" value="MG3"/>
    <property type="match status" value="1"/>
</dbReference>
<evidence type="ECO:0000256" key="7">
    <source>
        <dbReference type="ARBA" id="ARBA00023157"/>
    </source>
</evidence>
<dbReference type="InterPro" id="IPR019742">
    <property type="entry name" value="MacrogloblnA2_CS"/>
</dbReference>
<dbReference type="Pfam" id="PF07678">
    <property type="entry name" value="TED_complement"/>
    <property type="match status" value="1"/>
</dbReference>
<evidence type="ECO:0000256" key="6">
    <source>
        <dbReference type="ARBA" id="ARBA00022900"/>
    </source>
</evidence>
<comment type="subunit">
    <text evidence="10">Heterodimer of a TEP1-N chain and an TEP1-C chain non-covalently linked. Forms a complex composed of TEP1-N and TEP1-C heterodimer, LRIM1 and APL1C; the interaction stabilizes TEP1-N and TEP1-C heterodimer, prevents its binding to tissues while circulating in the hemolymph and protects the thioester bond from hydrolysis. Mature TEP1 and to a lesser extent full-length TEP1 interact with SPCLIP1; the interaction is induced by microbial infection.</text>
</comment>
<dbReference type="Gene3D" id="2.60.40.10">
    <property type="entry name" value="Immunoglobulins"/>
    <property type="match status" value="2"/>
</dbReference>
<dbReference type="InterPro" id="IPR001599">
    <property type="entry name" value="Macroglobln_a2"/>
</dbReference>
<organism evidence="16">
    <name type="scientific">Niponia nodulosa</name>
    <dbReference type="NCBI Taxonomy" id="1325555"/>
    <lineage>
        <taxon>Eukaryota</taxon>
        <taxon>Metazoa</taxon>
        <taxon>Ecdysozoa</taxon>
        <taxon>Arthropoda</taxon>
        <taxon>Myriapoda</taxon>
        <taxon>Diplopoda</taxon>
        <taxon>Helminthomorpha</taxon>
        <taxon>Polydesmida</taxon>
        <taxon>Cryptodesmidae</taxon>
        <taxon>Niponia</taxon>
    </lineage>
</organism>
<keyword evidence="8" id="KW-0325">Glycoprotein</keyword>
<dbReference type="FunFam" id="2.60.40.1930:FF:000001">
    <property type="entry name" value="CD109 isoform 3"/>
    <property type="match status" value="1"/>
</dbReference>
<evidence type="ECO:0000313" key="16">
    <source>
        <dbReference type="EMBL" id="BAR45593.1"/>
    </source>
</evidence>
<dbReference type="FunFam" id="1.50.10.20:FF:000001">
    <property type="entry name" value="CD109 isoform 1"/>
    <property type="match status" value="1"/>
</dbReference>
<dbReference type="InterPro" id="IPR008930">
    <property type="entry name" value="Terpenoid_cyclase/PrenylTrfase"/>
</dbReference>
<feature type="chain" id="PRO_5002418153" description="TEP1-F" evidence="12">
    <location>
        <begin position="19"/>
        <end position="1473"/>
    </location>
</feature>
<dbReference type="Pfam" id="PF07703">
    <property type="entry name" value="A2M_BRD"/>
    <property type="match status" value="1"/>
</dbReference>
<dbReference type="GO" id="GO:0005615">
    <property type="term" value="C:extracellular space"/>
    <property type="evidence" value="ECO:0007669"/>
    <property type="project" value="InterPro"/>
</dbReference>
<evidence type="ECO:0000256" key="2">
    <source>
        <dbReference type="ARBA" id="ARBA00010952"/>
    </source>
</evidence>
<comment type="function">
    <text evidence="9">Binds covalently through a thioester bond to the pathogen surface resulting in pathogen clearance.</text>
</comment>
<dbReference type="InterPro" id="IPR002890">
    <property type="entry name" value="MG2"/>
</dbReference>
<dbReference type="CDD" id="cd02897">
    <property type="entry name" value="A2M_2"/>
    <property type="match status" value="1"/>
</dbReference>
<evidence type="ECO:0000259" key="14">
    <source>
        <dbReference type="SMART" id="SM01360"/>
    </source>
</evidence>
<evidence type="ECO:0000256" key="9">
    <source>
        <dbReference type="ARBA" id="ARBA00057615"/>
    </source>
</evidence>
<dbReference type="Gene3D" id="2.60.40.1940">
    <property type="match status" value="1"/>
</dbReference>
<sequence>MKLHHILVIFLVSASANCDAVKKGYILTAPVVFDANSSETICIAFQGISSNGTVNVELKTLETILSQTQQDILNGESKCFQLKVPIGNFQNVVLAVNGSFENSDYTFSGSKPVEIKQVKDATFIQTDKAVYKPGQKVQFRILRLTSKYLSSATKIKTVWIENPFQLRLFQWVSPQSRSGLIDLNFQLSEEPQLGEWHIFAEYETGDKVNQKFKVEEYVLPKFSVQITPPAVILSNFKLFTWKVCAYYTYGEPVVGKIKANITGFPNSNQIQVEDEFRECRTMNVSVEQLNLNNGRIPRNVIVKFYAEITEYGTGVTMHDFKQVPVKTNPLILSLDAKQYYKPTLNYSGIVKVKNNDGSPAASVRLNVNFHSEGRTYETPKISKQYTTNEEGIVDFAIHFPKESNDYYTANIVAVDYYVSDSLTMHPTLSKTVKRWWSPTQSYIQIEKHREPLQCVRMFSAFVNFRPLTSDVDGTLVIYYLLISRNDITQNKLKFEVSNGLLRDTSTTSFSIPIVINPDMSPKFHLIVYYIREDGEIVSDSETFDVEKCFSNEVRMSFNEEKILPGSPASIHLSADANSLCALSVSDTSVDLLTTRDFSEEKVFHTVINNLPSMKVPETPCHHHQRTSGGFYFKNSNVMNSRKAFDTLGVVTLTDLSLDDSSCKFVKFPNRVRHWGMHRYYDEMLIPGPVGASLSNRRMGASGGIPFKLASSTRGGSSRPIVRQYSESVPQDISGVRHVDQLEVEETSLPAVELRDHFPETWIWDIVDLGVDGQQSVERNIPHSITKWTGDAFCMSPLNGLGMSSKASIKSFQPFFLTYTMPYSVKRGESFPLTVSIFNYLSRCFPVVIILEESNAYIMDGNTSSITLCLCGSKSYSHKYYIKPLETGNINITVRAHSTKLEKVTVCDNQEATQNVVAFDAMTKSLLVKSHGFPIEITESNWICVKDNSTTFEHTLELSDDVIKGSERAHVSVTGDLMGPTISGLDHLVRLPTGCGEQNMVLFVPNIYVLHYLNASLQLTSDIKSKAISNMEKGYQRELNYKRKDGSYSAFGNSDMEGSIWLTAFVVKSFAQAKSFIYVNSEELNEGIQYILRNQLKNGCFKSTGRLLHKNMQGGVAKSNASSQALTLYIIIALLETGYDPSSDVIKRAFNCMDEDFHPNTYHLAMQAYAASLANKTKLAQQLINTLKQKSVKKGNMMYWSNSEVNSRAVDIETTSYVLLTLVKLNTEDNLKLALKVVRWLTQQRNAYGGFVSTQDTVLALESIADYLSLIPHGSSNVTIDLEANDLIHSFNINDENRLLLQSVPIPYLPNVLDIHVSGRGCALIQVSVKYNVLGNQSSSVFNLDIYDVSNNSTKNSTKNKILEICTNYQGSDENSNMVVVEIQMITGYETEGSHLEKLKNPITQLKRWEIEKDGTVQLYFDELTGLNKCFHVLVNEIIEVKDRKPATVKVYDYYQPEKSVSKEYSFLELPAPS</sequence>
<dbReference type="SMART" id="SM01359">
    <property type="entry name" value="A2M_N_2"/>
    <property type="match status" value="1"/>
</dbReference>
<feature type="domain" description="Alpha-2-macroglobulin bait region" evidence="13">
    <location>
        <begin position="443"/>
        <end position="592"/>
    </location>
</feature>
<dbReference type="SUPFAM" id="SSF81296">
    <property type="entry name" value="E set domains"/>
    <property type="match status" value="1"/>
</dbReference>
<dbReference type="Gene3D" id="2.60.120.1540">
    <property type="match status" value="1"/>
</dbReference>
<dbReference type="GO" id="GO:0004867">
    <property type="term" value="F:serine-type endopeptidase inhibitor activity"/>
    <property type="evidence" value="ECO:0007669"/>
    <property type="project" value="UniProtKB-KW"/>
</dbReference>
<dbReference type="InterPro" id="IPR013783">
    <property type="entry name" value="Ig-like_fold"/>
</dbReference>
<dbReference type="Pfam" id="PF07677">
    <property type="entry name" value="A2M_recep"/>
    <property type="match status" value="1"/>
</dbReference>
<dbReference type="Pfam" id="PF00207">
    <property type="entry name" value="A2M"/>
    <property type="match status" value="1"/>
</dbReference>
<dbReference type="InterPro" id="IPR011626">
    <property type="entry name" value="Alpha-macroglobulin_TED"/>
</dbReference>
<dbReference type="InterPro" id="IPR050473">
    <property type="entry name" value="A2M/Complement_sys"/>
</dbReference>
<comment type="similarity">
    <text evidence="2">Belongs to the protease inhibitor I39 (alpha-2-macroglobulin) family.</text>
</comment>
<dbReference type="InterPro" id="IPR014756">
    <property type="entry name" value="Ig_E-set"/>
</dbReference>
<feature type="domain" description="Alpha-2-macroglobulin" evidence="14">
    <location>
        <begin position="760"/>
        <end position="850"/>
    </location>
</feature>
<evidence type="ECO:0000256" key="12">
    <source>
        <dbReference type="SAM" id="SignalP"/>
    </source>
</evidence>
<feature type="domain" description="Alpha-macroglobulin receptor-binding" evidence="15">
    <location>
        <begin position="1375"/>
        <end position="1464"/>
    </location>
</feature>
<dbReference type="InterPro" id="IPR011625">
    <property type="entry name" value="A2M_N_BRD"/>
</dbReference>
<evidence type="ECO:0000256" key="4">
    <source>
        <dbReference type="ARBA" id="ARBA00022690"/>
    </source>
</evidence>
<dbReference type="InterPro" id="IPR047565">
    <property type="entry name" value="Alpha-macroglob_thiol-ester_cl"/>
</dbReference>
<dbReference type="SMART" id="SM01419">
    <property type="entry name" value="Thiol-ester_cl"/>
    <property type="match status" value="1"/>
</dbReference>
<dbReference type="InterPro" id="IPR009048">
    <property type="entry name" value="A-macroglobulin_rcpt-bd"/>
</dbReference>
<dbReference type="Gene3D" id="2.20.130.20">
    <property type="match status" value="1"/>
</dbReference>
<name>A0A0E4B7W7_9MYRI</name>
<dbReference type="SMART" id="SM01361">
    <property type="entry name" value="A2M_recep"/>
    <property type="match status" value="1"/>
</dbReference>
<comment type="subcellular location">
    <subcellularLocation>
        <location evidence="1">Secreted</location>
    </subcellularLocation>
</comment>
<evidence type="ECO:0000256" key="5">
    <source>
        <dbReference type="ARBA" id="ARBA00022729"/>
    </source>
</evidence>
<dbReference type="Pfam" id="PF17789">
    <property type="entry name" value="MG4"/>
    <property type="match status" value="1"/>
</dbReference>